<sequence length="348" mass="39401">MADATTKKVPYVRLGNSGLKVSKIILGTMQYGSPEWQDWVLGEEEAIKHIKAAYDAGIQTFDTANVYSYGLSEIILGKAIKELKLPRDEIVIMTKLHGTVARNYKEKFFGTGINPDSVGYVNQHGLNRKHIFESVKHSLERLQLDYIDLLQCHRFDYETPIEETMQALHDVVKAGYVRYIGMSSCYAYQFHAMQNYAINNNLTPFISMQNHYSVLYREEEREVFPTLKHFGVGSIPWSPLARGLVTRPLTEKTKRGETDWTINRYLDAPGTTEILSRVEEIAKKRDISMAQVGIAWVLSKDGVSAPIVGTTSLKNLEDIIAGVHVKLTEEEIKYLDAPYKPTSIIGHQ</sequence>
<dbReference type="GO" id="GO:0016491">
    <property type="term" value="F:oxidoreductase activity"/>
    <property type="evidence" value="ECO:0007669"/>
    <property type="project" value="UniProtKB-KW"/>
</dbReference>
<dbReference type="GO" id="GO:0005829">
    <property type="term" value="C:cytosol"/>
    <property type="evidence" value="ECO:0007669"/>
    <property type="project" value="UniProtKB-ARBA"/>
</dbReference>
<dbReference type="Proteomes" id="UP000807469">
    <property type="component" value="Unassembled WGS sequence"/>
</dbReference>
<dbReference type="InterPro" id="IPR036812">
    <property type="entry name" value="NAD(P)_OxRdtase_dom_sf"/>
</dbReference>
<evidence type="ECO:0000313" key="4">
    <source>
        <dbReference type="Proteomes" id="UP000807469"/>
    </source>
</evidence>
<name>A0A9P6D7R7_9AGAR</name>
<dbReference type="OrthoDB" id="48988at2759"/>
<protein>
    <submittedName>
        <fullName evidence="3">Aryl-alcohol dehydrogenase</fullName>
    </submittedName>
</protein>
<dbReference type="AlphaFoldDB" id="A0A9P6D7R7"/>
<comment type="caution">
    <text evidence="3">The sequence shown here is derived from an EMBL/GenBank/DDBJ whole genome shotgun (WGS) entry which is preliminary data.</text>
</comment>
<dbReference type="CDD" id="cd19079">
    <property type="entry name" value="AKR_EcYajO-like"/>
    <property type="match status" value="1"/>
</dbReference>
<evidence type="ECO:0000256" key="1">
    <source>
        <dbReference type="ARBA" id="ARBA00023002"/>
    </source>
</evidence>
<dbReference type="PANTHER" id="PTHR43364">
    <property type="entry name" value="NADH-SPECIFIC METHYLGLYOXAL REDUCTASE-RELATED"/>
    <property type="match status" value="1"/>
</dbReference>
<evidence type="ECO:0000259" key="2">
    <source>
        <dbReference type="Pfam" id="PF00248"/>
    </source>
</evidence>
<dbReference type="FunFam" id="3.20.20.100:FF:000004">
    <property type="entry name" value="Oxidoreductase, aldo/keto reductase"/>
    <property type="match status" value="1"/>
</dbReference>
<keyword evidence="1" id="KW-0560">Oxidoreductase</keyword>
<dbReference type="InterPro" id="IPR023210">
    <property type="entry name" value="NADP_OxRdtase_dom"/>
</dbReference>
<dbReference type="Pfam" id="PF00248">
    <property type="entry name" value="Aldo_ket_red"/>
    <property type="match status" value="1"/>
</dbReference>
<feature type="domain" description="NADP-dependent oxidoreductase" evidence="2">
    <location>
        <begin position="23"/>
        <end position="337"/>
    </location>
</feature>
<gene>
    <name evidence="3" type="ORF">BDN70DRAFT_870398</name>
</gene>
<organism evidence="3 4">
    <name type="scientific">Pholiota conissans</name>
    <dbReference type="NCBI Taxonomy" id="109636"/>
    <lineage>
        <taxon>Eukaryota</taxon>
        <taxon>Fungi</taxon>
        <taxon>Dikarya</taxon>
        <taxon>Basidiomycota</taxon>
        <taxon>Agaricomycotina</taxon>
        <taxon>Agaricomycetes</taxon>
        <taxon>Agaricomycetidae</taxon>
        <taxon>Agaricales</taxon>
        <taxon>Agaricineae</taxon>
        <taxon>Strophariaceae</taxon>
        <taxon>Pholiota</taxon>
    </lineage>
</organism>
<dbReference type="InterPro" id="IPR050523">
    <property type="entry name" value="AKR_Detox_Biosynth"/>
</dbReference>
<keyword evidence="4" id="KW-1185">Reference proteome</keyword>
<proteinExistence type="predicted"/>
<dbReference type="Gene3D" id="3.20.20.100">
    <property type="entry name" value="NADP-dependent oxidoreductase domain"/>
    <property type="match status" value="1"/>
</dbReference>
<accession>A0A9P6D7R7</accession>
<evidence type="ECO:0000313" key="3">
    <source>
        <dbReference type="EMBL" id="KAF9485933.1"/>
    </source>
</evidence>
<dbReference type="PANTHER" id="PTHR43364:SF4">
    <property type="entry name" value="NAD(P)-LINKED OXIDOREDUCTASE SUPERFAMILY PROTEIN"/>
    <property type="match status" value="1"/>
</dbReference>
<reference evidence="3" key="1">
    <citation type="submission" date="2020-11" db="EMBL/GenBank/DDBJ databases">
        <authorList>
            <consortium name="DOE Joint Genome Institute"/>
            <person name="Ahrendt S."/>
            <person name="Riley R."/>
            <person name="Andreopoulos W."/>
            <person name="Labutti K."/>
            <person name="Pangilinan J."/>
            <person name="Ruiz-Duenas F.J."/>
            <person name="Barrasa J.M."/>
            <person name="Sanchez-Garcia M."/>
            <person name="Camarero S."/>
            <person name="Miyauchi S."/>
            <person name="Serrano A."/>
            <person name="Linde D."/>
            <person name="Babiker R."/>
            <person name="Drula E."/>
            <person name="Ayuso-Fernandez I."/>
            <person name="Pacheco R."/>
            <person name="Padilla G."/>
            <person name="Ferreira P."/>
            <person name="Barriuso J."/>
            <person name="Kellner H."/>
            <person name="Castanera R."/>
            <person name="Alfaro M."/>
            <person name="Ramirez L."/>
            <person name="Pisabarro A.G."/>
            <person name="Kuo A."/>
            <person name="Tritt A."/>
            <person name="Lipzen A."/>
            <person name="He G."/>
            <person name="Yan M."/>
            <person name="Ng V."/>
            <person name="Cullen D."/>
            <person name="Martin F."/>
            <person name="Rosso M.-N."/>
            <person name="Henrissat B."/>
            <person name="Hibbett D."/>
            <person name="Martinez A.T."/>
            <person name="Grigoriev I.V."/>
        </authorList>
    </citation>
    <scope>NUCLEOTIDE SEQUENCE</scope>
    <source>
        <strain evidence="3">CIRM-BRFM 674</strain>
    </source>
</reference>
<dbReference type="SUPFAM" id="SSF51430">
    <property type="entry name" value="NAD(P)-linked oxidoreductase"/>
    <property type="match status" value="1"/>
</dbReference>
<dbReference type="EMBL" id="MU155132">
    <property type="protein sequence ID" value="KAF9485933.1"/>
    <property type="molecule type" value="Genomic_DNA"/>
</dbReference>